<comment type="pathway">
    <text evidence="2">Protein modification; protein glycosylation.</text>
</comment>
<evidence type="ECO:0000256" key="3">
    <source>
        <dbReference type="ARBA" id="ARBA00006462"/>
    </source>
</evidence>
<evidence type="ECO:0000313" key="13">
    <source>
        <dbReference type="EMBL" id="VDO21721.1"/>
    </source>
</evidence>
<evidence type="ECO:0000256" key="1">
    <source>
        <dbReference type="ARBA" id="ARBA00004606"/>
    </source>
</evidence>
<dbReference type="InterPro" id="IPR003378">
    <property type="entry name" value="Fringe-like_glycosylTrfase"/>
</dbReference>
<comment type="subcellular location">
    <subcellularLocation>
        <location evidence="1">Membrane</location>
        <topology evidence="1">Single-pass type II membrane protein</topology>
    </subcellularLocation>
</comment>
<dbReference type="PANTHER" id="PTHR23033">
    <property type="entry name" value="BETA1,3-GALACTOSYLTRANSFERASE"/>
    <property type="match status" value="1"/>
</dbReference>
<protein>
    <recommendedName>
        <fullName evidence="4">N-acetylgalactosaminide beta-1,3-galactosyltransferase</fullName>
        <ecNumber evidence="4">2.4.1.122</ecNumber>
    </recommendedName>
</protein>
<evidence type="ECO:0000256" key="7">
    <source>
        <dbReference type="ARBA" id="ARBA00022692"/>
    </source>
</evidence>
<proteinExistence type="inferred from homology"/>
<organism evidence="13">
    <name type="scientific">Heligmosomoides polygyrus</name>
    <name type="common">Parasitic roundworm</name>
    <dbReference type="NCBI Taxonomy" id="6339"/>
    <lineage>
        <taxon>Eukaryota</taxon>
        <taxon>Metazoa</taxon>
        <taxon>Ecdysozoa</taxon>
        <taxon>Nematoda</taxon>
        <taxon>Chromadorea</taxon>
        <taxon>Rhabditida</taxon>
        <taxon>Rhabditina</taxon>
        <taxon>Rhabditomorpha</taxon>
        <taxon>Strongyloidea</taxon>
        <taxon>Heligmosomidae</taxon>
        <taxon>Heligmosomoides</taxon>
    </lineage>
</organism>
<keyword evidence="7" id="KW-0812">Transmembrane</keyword>
<name>A0A3P7TKH7_HELPZ</name>
<dbReference type="GO" id="GO:0016020">
    <property type="term" value="C:membrane"/>
    <property type="evidence" value="ECO:0007669"/>
    <property type="project" value="UniProtKB-SubCell"/>
</dbReference>
<dbReference type="GO" id="GO:0000166">
    <property type="term" value="F:nucleotide binding"/>
    <property type="evidence" value="ECO:0007669"/>
    <property type="project" value="UniProtKB-KW"/>
</dbReference>
<keyword evidence="5" id="KW-0328">Glycosyltransferase</keyword>
<keyword evidence="6" id="KW-0808">Transferase</keyword>
<dbReference type="EMBL" id="UZAH01002321">
    <property type="protein sequence ID" value="VDO21721.1"/>
    <property type="molecule type" value="Genomic_DNA"/>
</dbReference>
<reference evidence="13" key="1">
    <citation type="submission" date="2018-11" db="EMBL/GenBank/DDBJ databases">
        <authorList>
            <consortium name="Pathogen Informatics"/>
        </authorList>
    </citation>
    <scope>NUCLEOTIDE SEQUENCE [LARGE SCALE GENOMIC DNA]</scope>
</reference>
<dbReference type="PANTHER" id="PTHR23033:SF12">
    <property type="entry name" value="GLYCOPROTEIN-N-ACETYLGALACTOSAMINE 3-BETA-GALACTOSYLTRANSFERASE 1-RELATED"/>
    <property type="match status" value="1"/>
</dbReference>
<keyword evidence="9" id="KW-0735">Signal-anchor</keyword>
<evidence type="ECO:0000256" key="5">
    <source>
        <dbReference type="ARBA" id="ARBA00022676"/>
    </source>
</evidence>
<dbReference type="Pfam" id="PF02434">
    <property type="entry name" value="Fringe"/>
    <property type="match status" value="1"/>
</dbReference>
<dbReference type="GO" id="GO:0016263">
    <property type="term" value="F:glycoprotein-N-acetylgalactosamine 3-beta-galactosyltransferase activity"/>
    <property type="evidence" value="ECO:0007669"/>
    <property type="project" value="UniProtKB-EC"/>
</dbReference>
<evidence type="ECO:0000256" key="2">
    <source>
        <dbReference type="ARBA" id="ARBA00004922"/>
    </source>
</evidence>
<dbReference type="AlphaFoldDB" id="A0A3P7TKH7"/>
<comment type="similarity">
    <text evidence="3">Belongs to the glycosyltransferase 31 family. Beta3-Gal-T subfamily.</text>
</comment>
<evidence type="ECO:0000256" key="9">
    <source>
        <dbReference type="ARBA" id="ARBA00022968"/>
    </source>
</evidence>
<keyword evidence="10" id="KW-1133">Transmembrane helix</keyword>
<feature type="domain" description="Fringe-like glycosyltransferase" evidence="12">
    <location>
        <begin position="15"/>
        <end position="95"/>
    </location>
</feature>
<evidence type="ECO:0000256" key="11">
    <source>
        <dbReference type="ARBA" id="ARBA00023136"/>
    </source>
</evidence>
<evidence type="ECO:0000256" key="10">
    <source>
        <dbReference type="ARBA" id="ARBA00022989"/>
    </source>
</evidence>
<gene>
    <name evidence="13" type="ORF">HPBE_LOCUS1854</name>
</gene>
<accession>A0A3P7TKH7</accession>
<keyword evidence="8" id="KW-0547">Nucleotide-binding</keyword>
<evidence type="ECO:0000259" key="12">
    <source>
        <dbReference type="Pfam" id="PF02434"/>
    </source>
</evidence>
<dbReference type="OrthoDB" id="414175at2759"/>
<evidence type="ECO:0000256" key="8">
    <source>
        <dbReference type="ARBA" id="ARBA00022741"/>
    </source>
</evidence>
<sequence length="127" mass="14337">MEKAERYDKSIFLTLQADDDTYVVMEHMYDYLATLDPNKPYYLGYRLKPHLPKGYNGGGAGYVLSRAAVKLFLEQAFHDRTLCPIDMHEDVGMGRSVIHDFVYFATAMAPHSCDYPGSGVLFLKAAC</sequence>
<dbReference type="EC" id="2.4.1.122" evidence="4"/>
<dbReference type="InterPro" id="IPR026050">
    <property type="entry name" value="C1GALT1/C1GALT1_chp1"/>
</dbReference>
<keyword evidence="11" id="KW-0472">Membrane</keyword>
<evidence type="ECO:0000256" key="6">
    <source>
        <dbReference type="ARBA" id="ARBA00022679"/>
    </source>
</evidence>
<dbReference type="Gene3D" id="3.90.550.50">
    <property type="match status" value="1"/>
</dbReference>
<evidence type="ECO:0000256" key="4">
    <source>
        <dbReference type="ARBA" id="ARBA00012557"/>
    </source>
</evidence>